<comment type="caution">
    <text evidence="1">The sequence shown here is derived from an EMBL/GenBank/DDBJ whole genome shotgun (WGS) entry which is preliminary data.</text>
</comment>
<dbReference type="PANTHER" id="PTHR15131:SF3">
    <property type="entry name" value="SNRNA-ACTIVATING PROTEIN COMPLEX SUBUNIT 1"/>
    <property type="match status" value="1"/>
</dbReference>
<accession>A0ABD1E1I4</accession>
<dbReference type="PANTHER" id="PTHR15131">
    <property type="entry name" value="SMALL NUCLEAR RNA ACTIVATING COMPLEX, POLYPEPTIDE 1"/>
    <property type="match status" value="1"/>
</dbReference>
<organism evidence="1 2">
    <name type="scientific">Hypothenemus hampei</name>
    <name type="common">Coffee berry borer</name>
    <dbReference type="NCBI Taxonomy" id="57062"/>
    <lineage>
        <taxon>Eukaryota</taxon>
        <taxon>Metazoa</taxon>
        <taxon>Ecdysozoa</taxon>
        <taxon>Arthropoda</taxon>
        <taxon>Hexapoda</taxon>
        <taxon>Insecta</taxon>
        <taxon>Pterygota</taxon>
        <taxon>Neoptera</taxon>
        <taxon>Endopterygota</taxon>
        <taxon>Coleoptera</taxon>
        <taxon>Polyphaga</taxon>
        <taxon>Cucujiformia</taxon>
        <taxon>Curculionidae</taxon>
        <taxon>Scolytinae</taxon>
        <taxon>Hypothenemus</taxon>
    </lineage>
</organism>
<dbReference type="AlphaFoldDB" id="A0ABD1E1I4"/>
<evidence type="ECO:0000313" key="1">
    <source>
        <dbReference type="EMBL" id="KAL1488221.1"/>
    </source>
</evidence>
<evidence type="ECO:0000313" key="2">
    <source>
        <dbReference type="Proteomes" id="UP001566132"/>
    </source>
</evidence>
<dbReference type="Proteomes" id="UP001566132">
    <property type="component" value="Unassembled WGS sequence"/>
</dbReference>
<gene>
    <name evidence="1" type="ORF">ABEB36_015177</name>
</gene>
<sequence>MLKTEEFDYKKYINAIYFGLKKDIDNFLQQYEQKQSFDYSIFASLWQENHFTLIFSNTKCVKLLKTFCEIAFNLVKQYVISHSSLYTQTGALYLLYGLYYKQPIKDFVKVRFTMNEYESLKTFLNKITEKKQYVPLFIYTKMKLDEAFVFVVYPQSRSLKTKNVEHLNENIFESNTSDSLINFKQFFKSDLVETLENTCKEYEKKLAEFASKYLFLIRKEY</sequence>
<dbReference type="Pfam" id="PF09808">
    <property type="entry name" value="SNAPC1"/>
    <property type="match status" value="1"/>
</dbReference>
<name>A0ABD1E1I4_HYPHA</name>
<dbReference type="EMBL" id="JBDJPC010000015">
    <property type="protein sequence ID" value="KAL1488221.1"/>
    <property type="molecule type" value="Genomic_DNA"/>
</dbReference>
<proteinExistence type="predicted"/>
<keyword evidence="2" id="KW-1185">Reference proteome</keyword>
<protein>
    <recommendedName>
        <fullName evidence="3">snRNA-activating protein complex subunit 1</fullName>
    </recommendedName>
</protein>
<evidence type="ECO:0008006" key="3">
    <source>
        <dbReference type="Google" id="ProtNLM"/>
    </source>
</evidence>
<dbReference type="InterPro" id="IPR019188">
    <property type="entry name" value="SNAPC1"/>
</dbReference>
<reference evidence="1 2" key="1">
    <citation type="submission" date="2024-05" db="EMBL/GenBank/DDBJ databases">
        <title>Genetic variation in Jamaican populations of the coffee berry borer (Hypothenemus hampei).</title>
        <authorList>
            <person name="Errbii M."/>
            <person name="Myrie A."/>
        </authorList>
    </citation>
    <scope>NUCLEOTIDE SEQUENCE [LARGE SCALE GENOMIC DNA]</scope>
    <source>
        <strain evidence="1">JA-Hopewell-2020-01-JO</strain>
        <tissue evidence="1">Whole body</tissue>
    </source>
</reference>